<reference evidence="2 3" key="1">
    <citation type="submission" date="2017-04" db="EMBL/GenBank/DDBJ databases">
        <title>Draft genome of the yeast Clavispora lusitaniae type strain CBS 6936.</title>
        <authorList>
            <person name="Durrens P."/>
            <person name="Klopp C."/>
            <person name="Biteau N."/>
            <person name="Fitton-Ouhabi V."/>
            <person name="Dementhon K."/>
            <person name="Accoceberry I."/>
            <person name="Sherman D.J."/>
            <person name="Noel T."/>
        </authorList>
    </citation>
    <scope>NUCLEOTIDE SEQUENCE [LARGE SCALE GENOMIC DNA]</scope>
    <source>
        <strain evidence="2 3">CBS 6936</strain>
    </source>
</reference>
<protein>
    <recommendedName>
        <fullName evidence="4">MEMO1 family protein</fullName>
    </recommendedName>
</protein>
<name>A0AA91Q395_CLALS</name>
<dbReference type="AlphaFoldDB" id="A0AA91Q395"/>
<gene>
    <name evidence="2" type="ORF">A9F13_04g04048</name>
</gene>
<evidence type="ECO:0008006" key="4">
    <source>
        <dbReference type="Google" id="ProtNLM"/>
    </source>
</evidence>
<dbReference type="Gene3D" id="3.40.830.10">
    <property type="entry name" value="LigB-like"/>
    <property type="match status" value="1"/>
</dbReference>
<dbReference type="EMBL" id="LYUB02000004">
    <property type="protein sequence ID" value="OVF09883.1"/>
    <property type="molecule type" value="Genomic_DNA"/>
</dbReference>
<organism evidence="2 3">
    <name type="scientific">Clavispora lusitaniae</name>
    <name type="common">Candida lusitaniae</name>
    <dbReference type="NCBI Taxonomy" id="36911"/>
    <lineage>
        <taxon>Eukaryota</taxon>
        <taxon>Fungi</taxon>
        <taxon>Dikarya</taxon>
        <taxon>Ascomycota</taxon>
        <taxon>Saccharomycotina</taxon>
        <taxon>Pichiomycetes</taxon>
        <taxon>Metschnikowiaceae</taxon>
        <taxon>Clavispora</taxon>
    </lineage>
</organism>
<evidence type="ECO:0000313" key="3">
    <source>
        <dbReference type="Proteomes" id="UP000195602"/>
    </source>
</evidence>
<dbReference type="PANTHER" id="PTHR11060:SF0">
    <property type="entry name" value="PROTEIN MEMO1"/>
    <property type="match status" value="1"/>
</dbReference>
<evidence type="ECO:0000256" key="1">
    <source>
        <dbReference type="ARBA" id="ARBA00006315"/>
    </source>
</evidence>
<comment type="caution">
    <text evidence="2">The sequence shown here is derived from an EMBL/GenBank/DDBJ whole genome shotgun (WGS) entry which is preliminary data.</text>
</comment>
<evidence type="ECO:0000313" key="2">
    <source>
        <dbReference type="EMBL" id="OVF09883.1"/>
    </source>
</evidence>
<dbReference type="InterPro" id="IPR002737">
    <property type="entry name" value="MEMO1_fam"/>
</dbReference>
<dbReference type="Pfam" id="PF01875">
    <property type="entry name" value="Memo"/>
    <property type="match status" value="1"/>
</dbReference>
<dbReference type="Proteomes" id="UP000195602">
    <property type="component" value="Unassembled WGS sequence"/>
</dbReference>
<dbReference type="KEGG" id="clus:A9F13_04g04048"/>
<sequence>MSRPATHAGSWYTGDKRRLAAQIADFFAAAGSMVPGARVLIGPHAGYTYCGARLAETYAAWDTTGVRRVFILGPSHHVYFRETAKVSPFARYETPLGSLRVDTEVCDQLVKAPGSAFAYMTEDEDEDEHSFEMHAPFVAFRAQKDNVAPTIVPIMISGMGPRLRDRLVAQLSPYMADPANTFVVSSDFCHWGRRFGYTQYTPKADLSLLAAYKHSSGQPLHASIEFLDRSGMRAASAGSTVWEDYIESTGNTICGQKPVSVVLHLVEKHVDGPLFEWIGYSQSGQAVDASDSSVSYASGYVRMP</sequence>
<dbReference type="HAMAP" id="MF_00055">
    <property type="entry name" value="MEMO1"/>
    <property type="match status" value="1"/>
</dbReference>
<dbReference type="CDD" id="cd07361">
    <property type="entry name" value="MEMO_like"/>
    <property type="match status" value="1"/>
</dbReference>
<dbReference type="PANTHER" id="PTHR11060">
    <property type="entry name" value="PROTEIN MEMO1"/>
    <property type="match status" value="1"/>
</dbReference>
<dbReference type="NCBIfam" id="TIGR04336">
    <property type="entry name" value="AmmeMemoSam_B"/>
    <property type="match status" value="1"/>
</dbReference>
<accession>A0AA91Q395</accession>
<proteinExistence type="inferred from homology"/>
<comment type="similarity">
    <text evidence="1">Belongs to the MEMO1 family.</text>
</comment>